<name>A0A0E9T8T8_ANGAN</name>
<sequence length="34" mass="3685">MSFGSLSLCTGSTERRLQQLPASHAFWSDAVSVD</sequence>
<organism evidence="1">
    <name type="scientific">Anguilla anguilla</name>
    <name type="common">European freshwater eel</name>
    <name type="synonym">Muraena anguilla</name>
    <dbReference type="NCBI Taxonomy" id="7936"/>
    <lineage>
        <taxon>Eukaryota</taxon>
        <taxon>Metazoa</taxon>
        <taxon>Chordata</taxon>
        <taxon>Craniata</taxon>
        <taxon>Vertebrata</taxon>
        <taxon>Euteleostomi</taxon>
        <taxon>Actinopterygii</taxon>
        <taxon>Neopterygii</taxon>
        <taxon>Teleostei</taxon>
        <taxon>Anguilliformes</taxon>
        <taxon>Anguillidae</taxon>
        <taxon>Anguilla</taxon>
    </lineage>
</organism>
<accession>A0A0E9T8T8</accession>
<dbReference type="EMBL" id="GBXM01058468">
    <property type="protein sequence ID" value="JAH50109.1"/>
    <property type="molecule type" value="Transcribed_RNA"/>
</dbReference>
<reference evidence="1" key="2">
    <citation type="journal article" date="2015" name="Fish Shellfish Immunol.">
        <title>Early steps in the European eel (Anguilla anguilla)-Vibrio vulnificus interaction in the gills: Role of the RtxA13 toxin.</title>
        <authorList>
            <person name="Callol A."/>
            <person name="Pajuelo D."/>
            <person name="Ebbesson L."/>
            <person name="Teles M."/>
            <person name="MacKenzie S."/>
            <person name="Amaro C."/>
        </authorList>
    </citation>
    <scope>NUCLEOTIDE SEQUENCE</scope>
</reference>
<evidence type="ECO:0000313" key="1">
    <source>
        <dbReference type="EMBL" id="JAH50109.1"/>
    </source>
</evidence>
<protein>
    <submittedName>
        <fullName evidence="1">Uncharacterized protein</fullName>
    </submittedName>
</protein>
<proteinExistence type="predicted"/>
<dbReference type="AlphaFoldDB" id="A0A0E9T8T8"/>
<reference evidence="1" key="1">
    <citation type="submission" date="2014-11" db="EMBL/GenBank/DDBJ databases">
        <authorList>
            <person name="Amaro Gonzalez C."/>
        </authorList>
    </citation>
    <scope>NUCLEOTIDE SEQUENCE</scope>
</reference>